<evidence type="ECO:0000313" key="2">
    <source>
        <dbReference type="Proteomes" id="UP000003477"/>
    </source>
</evidence>
<dbReference type="AlphaFoldDB" id="G5J592"/>
<gene>
    <name evidence="1" type="ORF">CWATWH0003_2657</name>
</gene>
<organism evidence="1 2">
    <name type="scientific">Crocosphaera watsonii WH 0003</name>
    <dbReference type="NCBI Taxonomy" id="423471"/>
    <lineage>
        <taxon>Bacteria</taxon>
        <taxon>Bacillati</taxon>
        <taxon>Cyanobacteriota</taxon>
        <taxon>Cyanophyceae</taxon>
        <taxon>Oscillatoriophycideae</taxon>
        <taxon>Chroococcales</taxon>
        <taxon>Aphanothecaceae</taxon>
        <taxon>Crocosphaera</taxon>
    </lineage>
</organism>
<reference evidence="1 2" key="1">
    <citation type="journal article" date="2011" name="Front. Microbiol.">
        <title>Two Strains of Crocosphaera watsonii with Highly Conserved Genomes are Distinguished by Strain-Specific Features.</title>
        <authorList>
            <person name="Bench S.R."/>
            <person name="Ilikchyan I.N."/>
            <person name="Tripp H.J."/>
            <person name="Zehr J.P."/>
        </authorList>
    </citation>
    <scope>NUCLEOTIDE SEQUENCE [LARGE SCALE GENOMIC DNA]</scope>
    <source>
        <strain evidence="1 2">WH 0003</strain>
    </source>
</reference>
<proteinExistence type="predicted"/>
<dbReference type="Proteomes" id="UP000003477">
    <property type="component" value="Unassembled WGS sequence"/>
</dbReference>
<dbReference type="EMBL" id="AESD01000388">
    <property type="protein sequence ID" value="EHJ12641.1"/>
    <property type="molecule type" value="Genomic_DNA"/>
</dbReference>
<dbReference type="PATRIC" id="fig|423471.3.peg.2502"/>
<dbReference type="GeneID" id="88769645"/>
<comment type="caution">
    <text evidence="1">The sequence shown here is derived from an EMBL/GenBank/DDBJ whole genome shotgun (WGS) entry which is preliminary data.</text>
</comment>
<name>G5J592_CROWT</name>
<accession>G5J592</accession>
<evidence type="ECO:0000313" key="1">
    <source>
        <dbReference type="EMBL" id="EHJ12641.1"/>
    </source>
</evidence>
<sequence>MNIISDIIYKATHQTAINPNTGEQEKLFNPQTQQWKDHFKWNEDGTEVRGITPEGMTTISALKMNGPQMIRVSRMWVKLREHPPLI</sequence>
<dbReference type="RefSeq" id="WP_007310838.1">
    <property type="nucleotide sequence ID" value="NZ_AESD01000388.1"/>
</dbReference>
<protein>
    <submittedName>
        <fullName evidence="1">Uncharacterized protein</fullName>
    </submittedName>
</protein>